<dbReference type="InterPro" id="IPR056884">
    <property type="entry name" value="NPHP3-like_N"/>
</dbReference>
<reference evidence="7" key="1">
    <citation type="journal article" date="2020" name="Phytopathology">
        <title>Genome sequence and comparative analysis of Colletotrichum gloeosporioides isolated from Liriodendron leaves.</title>
        <authorList>
            <person name="Fu F.F."/>
            <person name="Hao Z."/>
            <person name="Wang P."/>
            <person name="Lu Y."/>
            <person name="Xue L.J."/>
            <person name="Wei G."/>
            <person name="Tian Y."/>
            <person name="Baishi H."/>
            <person name="Xu H."/>
            <person name="Shi J."/>
            <person name="Cheng T."/>
            <person name="Wang G."/>
            <person name="Yi Y."/>
            <person name="Chen J."/>
        </authorList>
    </citation>
    <scope>NUCLEOTIDE SEQUENCE</scope>
    <source>
        <strain evidence="7">Lc1</strain>
    </source>
</reference>
<dbReference type="SUPFAM" id="SSF53167">
    <property type="entry name" value="Purine and uridine phosphorylases"/>
    <property type="match status" value="1"/>
</dbReference>
<evidence type="ECO:0000313" key="8">
    <source>
        <dbReference type="Proteomes" id="UP000613401"/>
    </source>
</evidence>
<name>A0A8H4FM96_COLGL</name>
<organism evidence="7 8">
    <name type="scientific">Colletotrichum gloeosporioides</name>
    <name type="common">Anthracnose fungus</name>
    <name type="synonym">Glomerella cingulata</name>
    <dbReference type="NCBI Taxonomy" id="474922"/>
    <lineage>
        <taxon>Eukaryota</taxon>
        <taxon>Fungi</taxon>
        <taxon>Dikarya</taxon>
        <taxon>Ascomycota</taxon>
        <taxon>Pezizomycotina</taxon>
        <taxon>Sordariomycetes</taxon>
        <taxon>Hypocreomycetidae</taxon>
        <taxon>Glomerellales</taxon>
        <taxon>Glomerellaceae</taxon>
        <taxon>Colletotrichum</taxon>
        <taxon>Colletotrichum gloeosporioides species complex</taxon>
    </lineage>
</organism>
<feature type="domain" description="Nucleoside phosphorylase" evidence="4">
    <location>
        <begin position="37"/>
        <end position="350"/>
    </location>
</feature>
<protein>
    <recommendedName>
        <fullName evidence="9">NACHT domain-containing protein</fullName>
    </recommendedName>
</protein>
<reference evidence="7" key="2">
    <citation type="submission" date="2020-03" db="EMBL/GenBank/DDBJ databases">
        <authorList>
            <person name="Fu F.-F."/>
            <person name="Chen J."/>
        </authorList>
    </citation>
    <scope>NUCLEOTIDE SEQUENCE</scope>
    <source>
        <strain evidence="7">Lc1</strain>
    </source>
</reference>
<evidence type="ECO:0000256" key="3">
    <source>
        <dbReference type="SAM" id="MobiDB-lite"/>
    </source>
</evidence>
<feature type="domain" description="Nephrocystin 3-like N-terminal" evidence="6">
    <location>
        <begin position="434"/>
        <end position="601"/>
    </location>
</feature>
<feature type="repeat" description="ANK" evidence="2">
    <location>
        <begin position="1131"/>
        <end position="1163"/>
    </location>
</feature>
<keyword evidence="1" id="KW-0677">Repeat</keyword>
<evidence type="ECO:0000313" key="7">
    <source>
        <dbReference type="EMBL" id="KAF3807483.1"/>
    </source>
</evidence>
<dbReference type="Pfam" id="PF01048">
    <property type="entry name" value="PNP_UDP_1"/>
    <property type="match status" value="1"/>
</dbReference>
<dbReference type="SUPFAM" id="SSF48403">
    <property type="entry name" value="Ankyrin repeat"/>
    <property type="match status" value="2"/>
</dbReference>
<dbReference type="SMART" id="SM00248">
    <property type="entry name" value="ANK"/>
    <property type="match status" value="11"/>
</dbReference>
<dbReference type="Gene3D" id="3.40.50.300">
    <property type="entry name" value="P-loop containing nucleotide triphosphate hydrolases"/>
    <property type="match status" value="1"/>
</dbReference>
<evidence type="ECO:0000259" key="4">
    <source>
        <dbReference type="Pfam" id="PF01048"/>
    </source>
</evidence>
<dbReference type="PROSITE" id="PS50088">
    <property type="entry name" value="ANK_REPEAT"/>
    <property type="match status" value="2"/>
</dbReference>
<dbReference type="SUPFAM" id="SSF52540">
    <property type="entry name" value="P-loop containing nucleoside triphosphate hydrolases"/>
    <property type="match status" value="1"/>
</dbReference>
<dbReference type="InterPro" id="IPR002110">
    <property type="entry name" value="Ankyrin_rpt"/>
</dbReference>
<proteinExistence type="predicted"/>
<evidence type="ECO:0000256" key="1">
    <source>
        <dbReference type="ARBA" id="ARBA00022737"/>
    </source>
</evidence>
<feature type="domain" description="GPI inositol-deacylase winged helix" evidence="5">
    <location>
        <begin position="715"/>
        <end position="798"/>
    </location>
</feature>
<dbReference type="InterPro" id="IPR027417">
    <property type="entry name" value="P-loop_NTPase"/>
</dbReference>
<dbReference type="InterPro" id="IPR053137">
    <property type="entry name" value="NLR-like"/>
</dbReference>
<dbReference type="Pfam" id="PF12796">
    <property type="entry name" value="Ank_2"/>
    <property type="match status" value="4"/>
</dbReference>
<keyword evidence="8" id="KW-1185">Reference proteome</keyword>
<dbReference type="GO" id="GO:0003824">
    <property type="term" value="F:catalytic activity"/>
    <property type="evidence" value="ECO:0007669"/>
    <property type="project" value="InterPro"/>
</dbReference>
<dbReference type="EMBL" id="WVTB01000029">
    <property type="protein sequence ID" value="KAF3807483.1"/>
    <property type="molecule type" value="Genomic_DNA"/>
</dbReference>
<keyword evidence="2" id="KW-0040">ANK repeat</keyword>
<dbReference type="Gene3D" id="3.40.50.1580">
    <property type="entry name" value="Nucleoside phosphorylase domain"/>
    <property type="match status" value="1"/>
</dbReference>
<dbReference type="InterPro" id="IPR036770">
    <property type="entry name" value="Ankyrin_rpt-contain_sf"/>
</dbReference>
<dbReference type="Pfam" id="PF22939">
    <property type="entry name" value="WHD_GPIID"/>
    <property type="match status" value="1"/>
</dbReference>
<evidence type="ECO:0008006" key="9">
    <source>
        <dbReference type="Google" id="ProtNLM"/>
    </source>
</evidence>
<comment type="caution">
    <text evidence="7">The sequence shown here is derived from an EMBL/GenBank/DDBJ whole genome shotgun (WGS) entry which is preliminary data.</text>
</comment>
<dbReference type="InterPro" id="IPR054471">
    <property type="entry name" value="GPIID_WHD"/>
</dbReference>
<dbReference type="Proteomes" id="UP000613401">
    <property type="component" value="Unassembled WGS sequence"/>
</dbReference>
<dbReference type="InterPro" id="IPR000845">
    <property type="entry name" value="Nucleoside_phosphorylase_d"/>
</dbReference>
<dbReference type="InterPro" id="IPR035994">
    <property type="entry name" value="Nucleoside_phosphorylase_sf"/>
</dbReference>
<dbReference type="Pfam" id="PF24883">
    <property type="entry name" value="NPHP3_N"/>
    <property type="match status" value="1"/>
</dbReference>
<feature type="repeat" description="ANK" evidence="2">
    <location>
        <begin position="1233"/>
        <end position="1265"/>
    </location>
</feature>
<evidence type="ECO:0000256" key="2">
    <source>
        <dbReference type="PROSITE-ProRule" id="PRU00023"/>
    </source>
</evidence>
<dbReference type="Gene3D" id="1.25.40.20">
    <property type="entry name" value="Ankyrin repeat-containing domain"/>
    <property type="match status" value="2"/>
</dbReference>
<dbReference type="GeneID" id="69007185"/>
<dbReference type="RefSeq" id="XP_045266642.1">
    <property type="nucleotide sequence ID" value="XM_045400155.1"/>
</dbReference>
<feature type="region of interest" description="Disordered" evidence="3">
    <location>
        <begin position="1"/>
        <end position="30"/>
    </location>
</feature>
<dbReference type="GO" id="GO:0009116">
    <property type="term" value="P:nucleoside metabolic process"/>
    <property type="evidence" value="ECO:0007669"/>
    <property type="project" value="InterPro"/>
</dbReference>
<evidence type="ECO:0000259" key="6">
    <source>
        <dbReference type="Pfam" id="PF24883"/>
    </source>
</evidence>
<dbReference type="PANTHER" id="PTHR46082:SF11">
    <property type="entry name" value="AAA+ ATPASE DOMAIN-CONTAINING PROTEIN-RELATED"/>
    <property type="match status" value="1"/>
</dbReference>
<sequence length="1438" mass="160182">MEDHVSDENKRQDSEGDKEQRNPPKVENKDNLDRYTIGWVCALPKEQTAARAVLDEEFRHVHIRKAVGDTNTYTLGSIGRHNIAIACLPKGQLGVIRASKVATSMTSTFRNMKFVLMVGIGGGVPSGPNDVRLGDVVVSTPTGQYPGVVQWDFGKTKDGKFERTGSLNNPPTLLLTALSKVESDHEMEGSKIQENLDKVFKKLPRLKAKYGRSDQLEDYLFAPNYNHIDRRPDPIAAPASREAHDQSHRGAGCLYCDHTKARKRDVGEPVVHYGLIASGNQVIKDAAFRDEISNNLGGNVLCVEMEAAGLMDDFPCLVIRGICDYADSHKNKAWQEHAAAVAAAFTKELLEYVPPVEVDGQRPAWEHLSEEVRRGFEDYSTSKTVQISTAITNENTKVLRGQADSSERDRILDWLTPVEYGAQQSHFLGRLQDGTGKWFLETDKFIAWRDSERQTLFCSGNPGVGKTILTSFVIDQISTQFKDDRKVGVAYIFFNFRSVQDQDLKDLFGSLTKQLGRLLLDLPDSLKKLHKDHSIRKTRPSATEFFEALRSVALRFSQVYLFVDALDEHNMGAHNRSSFLSHLLDLQRNLSSSINIFATSRKVPDVENMFSESPKIEVAAVNDDIHHFISSRLPNVLSGIDRDLDLDTQITKEIVTSADGIFLLAHLYLDSLEHKTCAADVRSALKILMEHQGKHPLYRAYDEAISRIDDQPHDYKVLGRNVISWISNAMRPLTVVELQYALAMEPECSKLDNNYREKFVKEELMVSVCAGLVTAHDSGTTRIIELVHKTTQDYIQQKQQELFPDAHRELTETCSTYLSLITSLNLDREGVAVRPHDPFRHFNREVRFPLDFFDYVLNNWWHHAKKCSTIPLKMIEWLEHKDARLVRFLLYSSEIRDEPAVGGGRQKRFYFELRNGPPIDGSSALHWAAFFDLHAAIRILHQKGHKMGALDSANRSPLWYALKEGNFETALAMVRLGADTDQATEEPSSFLPLATGSVELLATLLNHDKRSDSAEQALKAAMVNEHLPAIKLLLERGVSIDQTTLETSLIRSARGNVELLTFLLDYDKRKISAEQALRVAIANKNLPAVKLLIQRGVHIDQETLDTSLLRLVTADVDLLVILLDCDKGEDLAGRALREAVVNGHLSAVQLLLKRGASPNYVEHKDGHSQTILMDAVQCRNVDIAKQLLEKGANADAVLCGQTVLSLALGGFANRHKLTRLLLDHGVTVNSSEFGQAPLVVACKSGKASLVKLLIERGANVAAVGHDGQPAMCAACHFLPPRFGRGEIIEILELLLHNGADIEAADSDGKTALAHACGVPSLSPSRLDKADEVVMFLLKEGANLETRDKWGRTPLSIASINGRKRAIAELLCAGAKKSTIYDGSGEYFLDPATKSESKARWEAWAQYPMAISFWPTSGNYHPEMRREDPSGLNVSEEVV</sequence>
<accession>A0A8H4FM96</accession>
<dbReference type="PROSITE" id="PS50297">
    <property type="entry name" value="ANK_REP_REGION"/>
    <property type="match status" value="1"/>
</dbReference>
<gene>
    <name evidence="7" type="ORF">GCG54_00000011</name>
</gene>
<dbReference type="PANTHER" id="PTHR46082">
    <property type="entry name" value="ATP/GTP-BINDING PROTEIN-RELATED"/>
    <property type="match status" value="1"/>
</dbReference>
<evidence type="ECO:0000259" key="5">
    <source>
        <dbReference type="Pfam" id="PF22939"/>
    </source>
</evidence>